<accession>A0AA41NBA4</accession>
<dbReference type="PROSITE" id="PS50003">
    <property type="entry name" value="PH_DOMAIN"/>
    <property type="match status" value="1"/>
</dbReference>
<sequence length="1231" mass="137070">MSCGGDGSSELRPLVSPTETGTSAEDQNEFQDVQDEYGAPSLAPDPGMDGDWGHGSLAFCKGEDPGEKEEEESASAGASSATAAQEVSEVPEGEGSTATEGGAGLQTGTRYSPGPRLGEDLETYVLRPAPRGHTVQCCISRDKHGVDKGMFPIYFLYLEVEHGRKHFLLAGRKRKRSKTSNYLISLDPEDLSRDGDSFVGKVRSNILGTKFIIFDNGTSPDRRHFVPETDRLREELGVVCYETNVLGFRGPRKMTVVIPGTDSQGQRISIQPQKKPTQAVNKVHAFGKRSNALRRDPNLPVHIRGWLHKQDSSGLRLWKRRWFVLSGHCLFYYKDSREESVLGSVLLPSYSIRPDGPGAPRGRRFTFTAEHPGMRTYVLAADTLEDLRGWLRALGRASRAEGDDCLFAPLSRPPSPLSLPRPRSAPARRPPPSSGEAALPARPHTPLSRIDVRPPLDWGPQRQTRSRPPTPRRGPSSEAGGGKPPRSPQHWSQEPRPRRGEPGPPLDSNFHQSLETDTLLTKLCGQDRLLRRLQEDIDQRQEEKEQLEAALELTRQQLGQAGRDAAGPGRAWGRQRLLQDRLVSVRASLCHLTQERERVWDTYSGLEQELGTLRETLEYLLHLGSPQDRASAQQQLWMVEDTLAGLGGPQKPPPHTEPDSPSPALQGEESSERESLPESLELSSLRSPEADWGRPPGGDRDLASPRSGLGSPKVSRASSPEGRRSTSPQLGTKVPTARPRMSAQEQLERIRRNQECGRPLPRPTSPQLLTLGRTLSPARRQADMEQKCLPWKHLDPVVGTVGNLNTDPRATIQEGTLAQPLGHMGQPAEFVTLFLASEANFCTGIEIWARKLLPVPWRLSGPGRYASTNFKAADLQLQMTQEPQKKPSPSDPLVFGKTFTDHMLMVEWDRKKGWGWPRIQPFQNLILHPACSALHYSLQLFEGMKAFKGADQQVRLFRPWLNMDRMLRTALRLCLPSFDKVELLECIRRLIEVDKAWVPERVGTSLYVRPVLMGNEDSLGVSSATRALLYVILCPVGSYFPGDSVTPVSLLADPTFIRAWMGGVGDYKMGGNYGPTVLLQQEAQKKGCEQVLWLYGPDHHLTEVGTMNIFVYWTHEDGVLELVTPPLDGIILPGVVRQSLLDLARTWGEFRVVERKITMKELLQALEEGRVREVFGSGTACQVCPVHRILYEDKHLHIPTMENGPELTLRFQKELKAIQYGTKAHEWMLPV</sequence>
<feature type="coiled-coil region" evidence="20">
    <location>
        <begin position="526"/>
        <end position="564"/>
    </location>
</feature>
<evidence type="ECO:0000256" key="17">
    <source>
        <dbReference type="ARBA" id="ARBA00045431"/>
    </source>
</evidence>
<keyword evidence="14" id="KW-0443">Lipid metabolism</keyword>
<keyword evidence="15" id="KW-0496">Mitochondrion</keyword>
<feature type="compositionally biased region" description="Basic and acidic residues" evidence="21">
    <location>
        <begin position="688"/>
        <end position="703"/>
    </location>
</feature>
<feature type="region of interest" description="Disordered" evidence="21">
    <location>
        <begin position="404"/>
        <end position="511"/>
    </location>
</feature>
<dbReference type="GO" id="GO:0005739">
    <property type="term" value="C:mitochondrion"/>
    <property type="evidence" value="ECO:0007669"/>
    <property type="project" value="UniProtKB-SubCell"/>
</dbReference>
<dbReference type="SUPFAM" id="SSF54518">
    <property type="entry name" value="Tubby C-terminal domain-like"/>
    <property type="match status" value="1"/>
</dbReference>
<feature type="region of interest" description="Disordered" evidence="21">
    <location>
        <begin position="1"/>
        <end position="118"/>
    </location>
</feature>
<keyword evidence="10 19" id="KW-0808">Transferase</keyword>
<dbReference type="Proteomes" id="UP001166674">
    <property type="component" value="Unassembled WGS sequence"/>
</dbReference>
<dbReference type="AlphaFoldDB" id="A0AA41NBA4"/>
<dbReference type="SMART" id="SM00233">
    <property type="entry name" value="PH"/>
    <property type="match status" value="1"/>
</dbReference>
<comment type="catalytic activity">
    <reaction evidence="19">
        <text>L-leucine + 2-oxoglutarate = 4-methyl-2-oxopentanoate + L-glutamate</text>
        <dbReference type="Rhea" id="RHEA:18321"/>
        <dbReference type="ChEBI" id="CHEBI:16810"/>
        <dbReference type="ChEBI" id="CHEBI:17865"/>
        <dbReference type="ChEBI" id="CHEBI:29985"/>
        <dbReference type="ChEBI" id="CHEBI:57427"/>
        <dbReference type="EC" id="2.6.1.42"/>
    </reaction>
</comment>
<proteinExistence type="inferred from homology"/>
<comment type="cofactor">
    <cofactor evidence="1 18">
        <name>pyridoxal 5'-phosphate</name>
        <dbReference type="ChEBI" id="CHEBI:597326"/>
    </cofactor>
</comment>
<dbReference type="Pfam" id="PF01167">
    <property type="entry name" value="Tub"/>
    <property type="match status" value="1"/>
</dbReference>
<dbReference type="PRINTS" id="PR01573">
    <property type="entry name" value="SUPERTUBBY"/>
</dbReference>
<dbReference type="FunFam" id="3.30.470.10:FF:000002">
    <property type="entry name" value="Branched-chain-amino-acid aminotransferase"/>
    <property type="match status" value="1"/>
</dbReference>
<comment type="caution">
    <text evidence="23">The sequence shown here is derived from an EMBL/GenBank/DDBJ whole genome shotgun (WGS) entry which is preliminary data.</text>
</comment>
<keyword evidence="8 19" id="KW-0032">Aminotransferase</keyword>
<dbReference type="EC" id="2.6.1.42" evidence="19"/>
<dbReference type="InterPro" id="IPR043131">
    <property type="entry name" value="BCAT-like_N"/>
</dbReference>
<feature type="compositionally biased region" description="Acidic residues" evidence="21">
    <location>
        <begin position="26"/>
        <end position="35"/>
    </location>
</feature>
<dbReference type="SUPFAM" id="SSF50729">
    <property type="entry name" value="PH domain-like"/>
    <property type="match status" value="1"/>
</dbReference>
<dbReference type="Gene3D" id="3.20.10.10">
    <property type="entry name" value="D-amino Acid Aminotransferase, subunit A, domain 2"/>
    <property type="match status" value="1"/>
</dbReference>
<evidence type="ECO:0000256" key="18">
    <source>
        <dbReference type="RuleBase" id="RU004516"/>
    </source>
</evidence>
<evidence type="ECO:0000256" key="11">
    <source>
        <dbReference type="ARBA" id="ARBA00022898"/>
    </source>
</evidence>
<dbReference type="GO" id="GO:0009099">
    <property type="term" value="P:L-valine biosynthetic process"/>
    <property type="evidence" value="ECO:0007669"/>
    <property type="project" value="TreeGrafter"/>
</dbReference>
<evidence type="ECO:0000256" key="20">
    <source>
        <dbReference type="SAM" id="Coils"/>
    </source>
</evidence>
<dbReference type="InterPro" id="IPR057971">
    <property type="entry name" value="PKHA4-7_TBCA"/>
</dbReference>
<keyword evidence="13" id="KW-0007">Acetylation</keyword>
<comment type="function">
    <text evidence="17">Catalyzes the first reaction in the catabolism of the essential branched chain amino acids leucine, isoleucine, and valine. May also function as a transporter of branched chain alpha-keto acids.</text>
</comment>
<evidence type="ECO:0000256" key="9">
    <source>
        <dbReference type="ARBA" id="ARBA00022605"/>
    </source>
</evidence>
<dbReference type="CDD" id="cd01557">
    <property type="entry name" value="BCAT_beta_family"/>
    <property type="match status" value="1"/>
</dbReference>
<feature type="compositionally biased region" description="Basic and acidic residues" evidence="21">
    <location>
        <begin position="746"/>
        <end position="755"/>
    </location>
</feature>
<dbReference type="PROSITE" id="PS00770">
    <property type="entry name" value="AA_TRANSFER_CLASS_4"/>
    <property type="match status" value="1"/>
</dbReference>
<dbReference type="SUPFAM" id="SSF56752">
    <property type="entry name" value="D-aminoacid aminotransferase-like PLP-dependent enzymes"/>
    <property type="match status" value="1"/>
</dbReference>
<dbReference type="Gene3D" id="2.30.29.30">
    <property type="entry name" value="Pleckstrin-homology domain (PH domain)/Phosphotyrosine-binding domain (PTB)"/>
    <property type="match status" value="1"/>
</dbReference>
<feature type="domain" description="PH" evidence="22">
    <location>
        <begin position="300"/>
        <end position="399"/>
    </location>
</feature>
<evidence type="ECO:0000256" key="19">
    <source>
        <dbReference type="RuleBase" id="RU004517"/>
    </source>
</evidence>
<keyword evidence="6" id="KW-0963">Cytoplasm</keyword>
<dbReference type="FunFam" id="2.30.29.30:FF:000103">
    <property type="entry name" value="Pleckstrin homology domain-containing family A member 4"/>
    <property type="match status" value="1"/>
</dbReference>
<keyword evidence="24" id="KW-1185">Reference proteome</keyword>
<comment type="subunit">
    <text evidence="5">Homodimer.</text>
</comment>
<organism evidence="23 24">
    <name type="scientific">Sciurus carolinensis</name>
    <name type="common">Eastern gray squirrel</name>
    <dbReference type="NCBI Taxonomy" id="30640"/>
    <lineage>
        <taxon>Eukaryota</taxon>
        <taxon>Metazoa</taxon>
        <taxon>Chordata</taxon>
        <taxon>Craniata</taxon>
        <taxon>Vertebrata</taxon>
        <taxon>Euteleostomi</taxon>
        <taxon>Mammalia</taxon>
        <taxon>Eutheria</taxon>
        <taxon>Euarchontoglires</taxon>
        <taxon>Glires</taxon>
        <taxon>Rodentia</taxon>
        <taxon>Sciuromorpha</taxon>
        <taxon>Sciuridae</taxon>
        <taxon>Sciurinae</taxon>
        <taxon>Sciurini</taxon>
        <taxon>Sciurus</taxon>
    </lineage>
</organism>
<keyword evidence="16 19" id="KW-0100">Branched-chain amino acid biosynthesis</keyword>
<keyword evidence="20" id="KW-0175">Coiled coil</keyword>
<comment type="catalytic activity">
    <reaction evidence="19">
        <text>L-valine + 2-oxoglutarate = 3-methyl-2-oxobutanoate + L-glutamate</text>
        <dbReference type="Rhea" id="RHEA:24813"/>
        <dbReference type="ChEBI" id="CHEBI:11851"/>
        <dbReference type="ChEBI" id="CHEBI:16810"/>
        <dbReference type="ChEBI" id="CHEBI:29985"/>
        <dbReference type="ChEBI" id="CHEBI:57762"/>
        <dbReference type="EC" id="2.6.1.42"/>
    </reaction>
</comment>
<keyword evidence="12" id="KW-0809">Transit peptide</keyword>
<feature type="region of interest" description="Disordered" evidence="21">
    <location>
        <begin position="644"/>
        <end position="769"/>
    </location>
</feature>
<feature type="compositionally biased region" description="Low complexity" evidence="21">
    <location>
        <begin position="677"/>
        <end position="687"/>
    </location>
</feature>
<dbReference type="InterPro" id="IPR043132">
    <property type="entry name" value="BCAT-like_C"/>
</dbReference>
<dbReference type="Pfam" id="PF25541">
    <property type="entry name" value="TBCA_PH"/>
    <property type="match status" value="1"/>
</dbReference>
<dbReference type="PANTHER" id="PTHR11825">
    <property type="entry name" value="SUBGROUP IIII AMINOTRANSFERASE"/>
    <property type="match status" value="1"/>
</dbReference>
<dbReference type="GO" id="GO:0004084">
    <property type="term" value="F:branched-chain-amino-acid transaminase activity"/>
    <property type="evidence" value="ECO:0007669"/>
    <property type="project" value="UniProtKB-EC"/>
</dbReference>
<dbReference type="InterPro" id="IPR033939">
    <property type="entry name" value="BCAT_family"/>
</dbReference>
<dbReference type="FunFam" id="3.20.10.10:FF:000007">
    <property type="entry name" value="Branched-chain-amino-acid aminotransferase, mitochondrial"/>
    <property type="match status" value="1"/>
</dbReference>
<dbReference type="GO" id="GO:0016020">
    <property type="term" value="C:membrane"/>
    <property type="evidence" value="ECO:0007669"/>
    <property type="project" value="UniProtKB-ARBA"/>
</dbReference>
<keyword evidence="9 19" id="KW-0028">Amino-acid biosynthesis</keyword>
<evidence type="ECO:0000256" key="1">
    <source>
        <dbReference type="ARBA" id="ARBA00001933"/>
    </source>
</evidence>
<dbReference type="Pfam" id="PF01063">
    <property type="entry name" value="Aminotran_4"/>
    <property type="match status" value="1"/>
</dbReference>
<evidence type="ECO:0000256" key="15">
    <source>
        <dbReference type="ARBA" id="ARBA00023128"/>
    </source>
</evidence>
<dbReference type="EMBL" id="JAATJV010414840">
    <property type="protein sequence ID" value="MBZ3887268.1"/>
    <property type="molecule type" value="Genomic_DNA"/>
</dbReference>
<evidence type="ECO:0000256" key="5">
    <source>
        <dbReference type="ARBA" id="ARBA00011738"/>
    </source>
</evidence>
<evidence type="ECO:0000256" key="8">
    <source>
        <dbReference type="ARBA" id="ARBA00022576"/>
    </source>
</evidence>
<dbReference type="InterPro" id="IPR001544">
    <property type="entry name" value="Aminotrans_IV"/>
</dbReference>
<dbReference type="PANTHER" id="PTHR11825:SF39">
    <property type="entry name" value="BRANCHED-CHAIN-AMINO-ACID AMINOTRANSFERASE, MITOCHONDRIAL"/>
    <property type="match status" value="1"/>
</dbReference>
<name>A0AA41NBA4_SCICA</name>
<evidence type="ECO:0000256" key="10">
    <source>
        <dbReference type="ARBA" id="ARBA00022679"/>
    </source>
</evidence>
<evidence type="ECO:0000256" key="16">
    <source>
        <dbReference type="ARBA" id="ARBA00023304"/>
    </source>
</evidence>
<dbReference type="Gene3D" id="3.30.470.10">
    <property type="match status" value="1"/>
</dbReference>
<feature type="compositionally biased region" description="Low complexity" evidence="21">
    <location>
        <begin position="74"/>
        <end position="86"/>
    </location>
</feature>
<evidence type="ECO:0000256" key="21">
    <source>
        <dbReference type="SAM" id="MobiDB-lite"/>
    </source>
</evidence>
<dbReference type="InterPro" id="IPR018300">
    <property type="entry name" value="Aminotrans_IV_CS"/>
</dbReference>
<evidence type="ECO:0000256" key="4">
    <source>
        <dbReference type="ARBA" id="ARBA00009320"/>
    </source>
</evidence>
<comment type="similarity">
    <text evidence="4 19">Belongs to the class-IV pyridoxal-phosphate-dependent aminotransferase family.</text>
</comment>
<dbReference type="InterPro" id="IPR005786">
    <property type="entry name" value="B_amino_transII"/>
</dbReference>
<evidence type="ECO:0000256" key="2">
    <source>
        <dbReference type="ARBA" id="ARBA00004173"/>
    </source>
</evidence>
<dbReference type="InterPro" id="IPR036038">
    <property type="entry name" value="Aminotransferase-like"/>
</dbReference>
<dbReference type="InterPro" id="IPR000007">
    <property type="entry name" value="Tubby_C"/>
</dbReference>
<dbReference type="Pfam" id="PF00169">
    <property type="entry name" value="PH"/>
    <property type="match status" value="1"/>
</dbReference>
<evidence type="ECO:0000256" key="14">
    <source>
        <dbReference type="ARBA" id="ARBA00023098"/>
    </source>
</evidence>
<dbReference type="InterPro" id="IPR025659">
    <property type="entry name" value="Tubby-like_C"/>
</dbReference>
<evidence type="ECO:0000256" key="3">
    <source>
        <dbReference type="ARBA" id="ARBA00004496"/>
    </source>
</evidence>
<keyword evidence="11 18" id="KW-0663">Pyridoxal phosphate</keyword>
<evidence type="ECO:0000259" key="22">
    <source>
        <dbReference type="PROSITE" id="PS50003"/>
    </source>
</evidence>
<dbReference type="InterPro" id="IPR001849">
    <property type="entry name" value="PH_domain"/>
</dbReference>
<dbReference type="GO" id="GO:0006629">
    <property type="term" value="P:lipid metabolic process"/>
    <property type="evidence" value="ECO:0007669"/>
    <property type="project" value="UniProtKB-KW"/>
</dbReference>
<dbReference type="NCBIfam" id="TIGR01123">
    <property type="entry name" value="ilvE_II"/>
    <property type="match status" value="1"/>
</dbReference>
<evidence type="ECO:0000256" key="7">
    <source>
        <dbReference type="ARBA" id="ARBA00022553"/>
    </source>
</evidence>
<evidence type="ECO:0000256" key="6">
    <source>
        <dbReference type="ARBA" id="ARBA00022490"/>
    </source>
</evidence>
<dbReference type="NCBIfam" id="NF009897">
    <property type="entry name" value="PRK13357.1"/>
    <property type="match status" value="1"/>
</dbReference>
<dbReference type="GO" id="GO:0009098">
    <property type="term" value="P:L-leucine biosynthetic process"/>
    <property type="evidence" value="ECO:0007669"/>
    <property type="project" value="TreeGrafter"/>
</dbReference>
<dbReference type="GO" id="GO:0006550">
    <property type="term" value="P:L-isoleucine catabolic process"/>
    <property type="evidence" value="ECO:0007669"/>
    <property type="project" value="UniProtKB-ARBA"/>
</dbReference>
<gene>
    <name evidence="23" type="ORF">SUZIE_192100</name>
</gene>
<dbReference type="CDD" id="cd13248">
    <property type="entry name" value="PH_PEPP1_2_3"/>
    <property type="match status" value="1"/>
</dbReference>
<keyword evidence="7" id="KW-0597">Phosphoprotein</keyword>
<dbReference type="InterPro" id="IPR040392">
    <property type="entry name" value="PKHA4-7_PH"/>
</dbReference>
<evidence type="ECO:0000256" key="13">
    <source>
        <dbReference type="ARBA" id="ARBA00022990"/>
    </source>
</evidence>
<protein>
    <recommendedName>
        <fullName evidence="19">Branched-chain-amino-acid aminotransferase</fullName>
        <ecNumber evidence="19">2.6.1.42</ecNumber>
    </recommendedName>
</protein>
<comment type="subcellular location">
    <subcellularLocation>
        <location evidence="3">Cytoplasm</location>
    </subcellularLocation>
    <subcellularLocation>
        <location evidence="2">Mitochondrion</location>
    </subcellularLocation>
</comment>
<reference evidence="23" key="1">
    <citation type="submission" date="2020-03" db="EMBL/GenBank/DDBJ databases">
        <title>Studies in the Genomics of Life Span.</title>
        <authorList>
            <person name="Glass D."/>
        </authorList>
    </citation>
    <scope>NUCLEOTIDE SEQUENCE</scope>
    <source>
        <strain evidence="23">SUZIE</strain>
        <tissue evidence="23">Muscle</tissue>
    </source>
</reference>
<dbReference type="Gene3D" id="3.20.90.10">
    <property type="entry name" value="Tubby Protein, Chain A"/>
    <property type="match status" value="1"/>
</dbReference>
<dbReference type="InterPro" id="IPR011993">
    <property type="entry name" value="PH-like_dom_sf"/>
</dbReference>
<evidence type="ECO:0000313" key="23">
    <source>
        <dbReference type="EMBL" id="MBZ3887268.1"/>
    </source>
</evidence>
<evidence type="ECO:0000313" key="24">
    <source>
        <dbReference type="Proteomes" id="UP001166674"/>
    </source>
</evidence>
<comment type="catalytic activity">
    <reaction evidence="19">
        <text>L-isoleucine + 2-oxoglutarate = (S)-3-methyl-2-oxopentanoate + L-glutamate</text>
        <dbReference type="Rhea" id="RHEA:24801"/>
        <dbReference type="ChEBI" id="CHEBI:16810"/>
        <dbReference type="ChEBI" id="CHEBI:29985"/>
        <dbReference type="ChEBI" id="CHEBI:35146"/>
        <dbReference type="ChEBI" id="CHEBI:58045"/>
        <dbReference type="EC" id="2.6.1.42"/>
    </reaction>
</comment>
<evidence type="ECO:0000256" key="12">
    <source>
        <dbReference type="ARBA" id="ARBA00022946"/>
    </source>
</evidence>